<name>A0AAV7S2C5_PLEWA</name>
<comment type="caution">
    <text evidence="2">The sequence shown here is derived from an EMBL/GenBank/DDBJ whole genome shotgun (WGS) entry which is preliminary data.</text>
</comment>
<keyword evidence="3" id="KW-1185">Reference proteome</keyword>
<evidence type="ECO:0000313" key="2">
    <source>
        <dbReference type="EMBL" id="KAJ1157188.1"/>
    </source>
</evidence>
<dbReference type="EMBL" id="JANPWB010000009">
    <property type="protein sequence ID" value="KAJ1157188.1"/>
    <property type="molecule type" value="Genomic_DNA"/>
</dbReference>
<reference evidence="2" key="1">
    <citation type="journal article" date="2022" name="bioRxiv">
        <title>Sequencing and chromosome-scale assembly of the giantPleurodeles waltlgenome.</title>
        <authorList>
            <person name="Brown T."/>
            <person name="Elewa A."/>
            <person name="Iarovenko S."/>
            <person name="Subramanian E."/>
            <person name="Araus A.J."/>
            <person name="Petzold A."/>
            <person name="Susuki M."/>
            <person name="Suzuki K.-i.T."/>
            <person name="Hayashi T."/>
            <person name="Toyoda A."/>
            <person name="Oliveira C."/>
            <person name="Osipova E."/>
            <person name="Leigh N.D."/>
            <person name="Simon A."/>
            <person name="Yun M.H."/>
        </authorList>
    </citation>
    <scope>NUCLEOTIDE SEQUENCE</scope>
    <source>
        <strain evidence="2">20211129_DDA</strain>
        <tissue evidence="2">Liver</tissue>
    </source>
</reference>
<sequence length="121" mass="13259">MVNKAILRPPKRLITSFYQKADNVPPLQQTAEQAGLEEQVMMQGYALEEDDGEEPCGGSPEGVSETRADGDAETVLSGLSMPVPTSEQTRKKLCATPNSQQNVMDNLMEVNEPTALSHRRK</sequence>
<evidence type="ECO:0000313" key="3">
    <source>
        <dbReference type="Proteomes" id="UP001066276"/>
    </source>
</evidence>
<gene>
    <name evidence="2" type="ORF">NDU88_009903</name>
</gene>
<accession>A0AAV7S2C5</accession>
<dbReference type="AlphaFoldDB" id="A0AAV7S2C5"/>
<feature type="region of interest" description="Disordered" evidence="1">
    <location>
        <begin position="49"/>
        <end position="68"/>
    </location>
</feature>
<evidence type="ECO:0000256" key="1">
    <source>
        <dbReference type="SAM" id="MobiDB-lite"/>
    </source>
</evidence>
<proteinExistence type="predicted"/>
<organism evidence="2 3">
    <name type="scientific">Pleurodeles waltl</name>
    <name type="common">Iberian ribbed newt</name>
    <dbReference type="NCBI Taxonomy" id="8319"/>
    <lineage>
        <taxon>Eukaryota</taxon>
        <taxon>Metazoa</taxon>
        <taxon>Chordata</taxon>
        <taxon>Craniata</taxon>
        <taxon>Vertebrata</taxon>
        <taxon>Euteleostomi</taxon>
        <taxon>Amphibia</taxon>
        <taxon>Batrachia</taxon>
        <taxon>Caudata</taxon>
        <taxon>Salamandroidea</taxon>
        <taxon>Salamandridae</taxon>
        <taxon>Pleurodelinae</taxon>
        <taxon>Pleurodeles</taxon>
    </lineage>
</organism>
<dbReference type="Proteomes" id="UP001066276">
    <property type="component" value="Chromosome 5"/>
</dbReference>
<protein>
    <submittedName>
        <fullName evidence="2">Uncharacterized protein</fullName>
    </submittedName>
</protein>